<evidence type="ECO:0000256" key="1">
    <source>
        <dbReference type="ARBA" id="ARBA00004776"/>
    </source>
</evidence>
<accession>A0A4S4FLY3</accession>
<dbReference type="InterPro" id="IPR029044">
    <property type="entry name" value="Nucleotide-diphossugar_trans"/>
</dbReference>
<dbReference type="GO" id="GO:0016757">
    <property type="term" value="F:glycosyltransferase activity"/>
    <property type="evidence" value="ECO:0007669"/>
    <property type="project" value="UniProtKB-KW"/>
</dbReference>
<gene>
    <name evidence="7" type="ORF">E6C70_15140</name>
</gene>
<dbReference type="Pfam" id="PF02709">
    <property type="entry name" value="Glyco_transf_7C"/>
    <property type="match status" value="1"/>
</dbReference>
<dbReference type="EMBL" id="SSSN01000014">
    <property type="protein sequence ID" value="THG30375.1"/>
    <property type="molecule type" value="Genomic_DNA"/>
</dbReference>
<keyword evidence="4 7" id="KW-0808">Transferase</keyword>
<keyword evidence="8" id="KW-1185">Reference proteome</keyword>
<evidence type="ECO:0000256" key="4">
    <source>
        <dbReference type="ARBA" id="ARBA00022679"/>
    </source>
</evidence>
<evidence type="ECO:0000256" key="2">
    <source>
        <dbReference type="ARBA" id="ARBA00006739"/>
    </source>
</evidence>
<proteinExistence type="inferred from homology"/>
<dbReference type="PANTHER" id="PTHR43179">
    <property type="entry name" value="RHAMNOSYLTRANSFERASE WBBL"/>
    <property type="match status" value="1"/>
</dbReference>
<evidence type="ECO:0000256" key="3">
    <source>
        <dbReference type="ARBA" id="ARBA00022676"/>
    </source>
</evidence>
<comment type="similarity">
    <text evidence="2">Belongs to the glycosyltransferase 2 family.</text>
</comment>
<dbReference type="AlphaFoldDB" id="A0A4S4FLY3"/>
<organism evidence="7 8">
    <name type="scientific">Orlajensenia flava</name>
    <dbReference type="NCBI Taxonomy" id="2565934"/>
    <lineage>
        <taxon>Bacteria</taxon>
        <taxon>Bacillati</taxon>
        <taxon>Actinomycetota</taxon>
        <taxon>Actinomycetes</taxon>
        <taxon>Micrococcales</taxon>
        <taxon>Microbacteriaceae</taxon>
        <taxon>Orlajensenia</taxon>
    </lineage>
</organism>
<dbReference type="RefSeq" id="WP_136425341.1">
    <property type="nucleotide sequence ID" value="NZ_SSSN01000014.1"/>
</dbReference>
<dbReference type="PANTHER" id="PTHR43179:SF12">
    <property type="entry name" value="GALACTOFURANOSYLTRANSFERASE GLFT2"/>
    <property type="match status" value="1"/>
</dbReference>
<reference evidence="7 8" key="1">
    <citation type="submission" date="2019-04" db="EMBL/GenBank/DDBJ databases">
        <authorList>
            <person name="Jiang L."/>
        </authorList>
    </citation>
    <scope>NUCLEOTIDE SEQUENCE [LARGE SCALE GENOMIC DNA]</scope>
    <source>
        <strain evidence="7 8">YIM 131861</strain>
    </source>
</reference>
<dbReference type="InterPro" id="IPR001173">
    <property type="entry name" value="Glyco_trans_2-like"/>
</dbReference>
<comment type="pathway">
    <text evidence="1">Cell wall biogenesis; cell wall polysaccharide biosynthesis.</text>
</comment>
<evidence type="ECO:0000313" key="7">
    <source>
        <dbReference type="EMBL" id="THG30375.1"/>
    </source>
</evidence>
<feature type="domain" description="Glycosyltransferase 2-like" evidence="5">
    <location>
        <begin position="31"/>
        <end position="142"/>
    </location>
</feature>
<protein>
    <submittedName>
        <fullName evidence="7">Glycosyltransferase</fullName>
    </submittedName>
</protein>
<dbReference type="SUPFAM" id="SSF53448">
    <property type="entry name" value="Nucleotide-diphospho-sugar transferases"/>
    <property type="match status" value="1"/>
</dbReference>
<evidence type="ECO:0000259" key="5">
    <source>
        <dbReference type="Pfam" id="PF00535"/>
    </source>
</evidence>
<dbReference type="Pfam" id="PF00535">
    <property type="entry name" value="Glycos_transf_2"/>
    <property type="match status" value="1"/>
</dbReference>
<feature type="domain" description="Galactosyltransferase C-terminal" evidence="6">
    <location>
        <begin position="186"/>
        <end position="233"/>
    </location>
</feature>
<sequence>MTLQRSDGWALPGNRWDLLADFEPDSPPSISVIVAHYEQPSQLARTLRALDRQRHPAELLEIIVVDDGSREPPQVPGHVHLIRQDDLGFRLAAARNRGAAAARNDVLVFLDADTAPEPDYLRRLSRLPALTWDAVTVGRRRHADLTPLDPAADVELEGPRHLLPHPAWLADAYGASGDLLRVDSRSYRYVIGAVIACTQRFFAETGGFDESFTRYGGEDWEWAYRAWLNGAVLAHVPDAVAWHDGPDSAGRGDSLAGKNDEAIRLAELIPVPSSRGRGLPSTRADIAVTVPTGDLSAGQRFITLDSMLAAVPGAAVVEADGGFASETRAATDGDAGAAERLDPARLDPARLDRVRFDRVRLDVIVERAVRVEPGSLDDALAAIDGDAFSEVIIRATDGEMLIRVASRRARSRLDRWGGDARLPTLDLTAAGIQRLSEEPDVEAYLGGW</sequence>
<evidence type="ECO:0000313" key="8">
    <source>
        <dbReference type="Proteomes" id="UP000307380"/>
    </source>
</evidence>
<dbReference type="OrthoDB" id="4120491at2"/>
<dbReference type="InterPro" id="IPR027791">
    <property type="entry name" value="Galactosyl_T_C"/>
</dbReference>
<evidence type="ECO:0000259" key="6">
    <source>
        <dbReference type="Pfam" id="PF02709"/>
    </source>
</evidence>
<dbReference type="Proteomes" id="UP000307380">
    <property type="component" value="Unassembled WGS sequence"/>
</dbReference>
<comment type="caution">
    <text evidence="7">The sequence shown here is derived from an EMBL/GenBank/DDBJ whole genome shotgun (WGS) entry which is preliminary data.</text>
</comment>
<keyword evidence="3" id="KW-0328">Glycosyltransferase</keyword>
<dbReference type="Gene3D" id="3.90.550.10">
    <property type="entry name" value="Spore Coat Polysaccharide Biosynthesis Protein SpsA, Chain A"/>
    <property type="match status" value="1"/>
</dbReference>
<name>A0A4S4FLY3_9MICO</name>